<sequence>MENYADIYKTICRVCLKINTSEKLERLIDDRDSTGLSCFGKAIPTFARVSYKKDDKLPQNVCQKCIYLLKQAIYFKFTCESSEKWLKNVLEHSLINNLTDTKIQENVCQYIMYRHYFPARNDSNSTETSENCLSANKTVSERPDANKTGMTCKNKEKNNKKIISRYSNLLQDCENDLSDFDDNCSNSLEENTIKSISTLLPANKKRKKLKEDKELLINTMKSIAEMKVIKMRPQRGLKQRNIPCEICNKVLANQVTYNSHMQRHNTCRYVCDKCAKGFPVLAELHIHQISKHGIGPYLPCEHCSYKAPTKLKLKEHIRLHTGERPFTCDKCGLTFRRQAIWRNHQYLHMEKQVQCKICPQKFYRNYHMLAHMNNVHERKYLYMCSVCDVTYAKIGTVRRHMITKHGIKRELQGKIKRVDQSLNSLQEKEKSAFRMC</sequence>
<accession>A0ACC1CJJ4</accession>
<dbReference type="EMBL" id="CM034409">
    <property type="protein sequence ID" value="KAJ0171685.1"/>
    <property type="molecule type" value="Genomic_DNA"/>
</dbReference>
<protein>
    <submittedName>
        <fullName evidence="1">Uncharacterized protein</fullName>
    </submittedName>
</protein>
<gene>
    <name evidence="1" type="ORF">K1T71_012448</name>
</gene>
<organism evidence="1 2">
    <name type="scientific">Dendrolimus kikuchii</name>
    <dbReference type="NCBI Taxonomy" id="765133"/>
    <lineage>
        <taxon>Eukaryota</taxon>
        <taxon>Metazoa</taxon>
        <taxon>Ecdysozoa</taxon>
        <taxon>Arthropoda</taxon>
        <taxon>Hexapoda</taxon>
        <taxon>Insecta</taxon>
        <taxon>Pterygota</taxon>
        <taxon>Neoptera</taxon>
        <taxon>Endopterygota</taxon>
        <taxon>Lepidoptera</taxon>
        <taxon>Glossata</taxon>
        <taxon>Ditrysia</taxon>
        <taxon>Bombycoidea</taxon>
        <taxon>Lasiocampidae</taxon>
        <taxon>Dendrolimus</taxon>
    </lineage>
</organism>
<proteinExistence type="predicted"/>
<dbReference type="Proteomes" id="UP000824533">
    <property type="component" value="Linkage Group LG23"/>
</dbReference>
<name>A0ACC1CJJ4_9NEOP</name>
<keyword evidence="2" id="KW-1185">Reference proteome</keyword>
<comment type="caution">
    <text evidence="1">The sequence shown here is derived from an EMBL/GenBank/DDBJ whole genome shotgun (WGS) entry which is preliminary data.</text>
</comment>
<evidence type="ECO:0000313" key="2">
    <source>
        <dbReference type="Proteomes" id="UP000824533"/>
    </source>
</evidence>
<evidence type="ECO:0000313" key="1">
    <source>
        <dbReference type="EMBL" id="KAJ0171685.1"/>
    </source>
</evidence>
<reference evidence="1 2" key="1">
    <citation type="journal article" date="2021" name="Front. Genet.">
        <title>Chromosome-Level Genome Assembly Reveals Significant Gene Expansion in the Toll and IMD Signaling Pathways of Dendrolimus kikuchii.</title>
        <authorList>
            <person name="Zhou J."/>
            <person name="Wu P."/>
            <person name="Xiong Z."/>
            <person name="Liu N."/>
            <person name="Zhao N."/>
            <person name="Ji M."/>
            <person name="Qiu Y."/>
            <person name="Yang B."/>
        </authorList>
    </citation>
    <scope>NUCLEOTIDE SEQUENCE [LARGE SCALE GENOMIC DNA]</scope>
    <source>
        <strain evidence="1">Ann1</strain>
    </source>
</reference>